<sequence>MTWGYWNKILRIDLTSQRITKEEIDEDTYRLFLGGAGIGAKILWEEVPPEVGSFDADNRLIFAGGPFQGHPVPGS</sequence>
<proteinExistence type="predicted"/>
<protein>
    <submittedName>
        <fullName evidence="2">Aldehyde ferredoxin oxidoreductase</fullName>
    </submittedName>
</protein>
<dbReference type="EMBL" id="SOJK01000155">
    <property type="protein sequence ID" value="TET45734.1"/>
    <property type="molecule type" value="Genomic_DNA"/>
</dbReference>
<evidence type="ECO:0000313" key="2">
    <source>
        <dbReference type="EMBL" id="TET45734.1"/>
    </source>
</evidence>
<dbReference type="SUPFAM" id="SSF56228">
    <property type="entry name" value="Aldehyde ferredoxin oxidoreductase, N-terminal domain"/>
    <property type="match status" value="1"/>
</dbReference>
<feature type="domain" description="Aldehyde ferredoxin oxidoreductase N-terminal" evidence="1">
    <location>
        <begin position="7"/>
        <end position="75"/>
    </location>
</feature>
<gene>
    <name evidence="2" type="ORF">E3J59_03575</name>
</gene>
<reference evidence="2 3" key="1">
    <citation type="submission" date="2019-03" db="EMBL/GenBank/DDBJ databases">
        <title>Metabolic potential of uncultured bacteria and archaea associated with petroleum seepage in deep-sea sediments.</title>
        <authorList>
            <person name="Dong X."/>
            <person name="Hubert C."/>
        </authorList>
    </citation>
    <scope>NUCLEOTIDE SEQUENCE [LARGE SCALE GENOMIC DNA]</scope>
    <source>
        <strain evidence="2">E29_bin78</strain>
    </source>
</reference>
<evidence type="ECO:0000313" key="3">
    <source>
        <dbReference type="Proteomes" id="UP000320679"/>
    </source>
</evidence>
<evidence type="ECO:0000259" key="1">
    <source>
        <dbReference type="Pfam" id="PF02730"/>
    </source>
</evidence>
<dbReference type="Gene3D" id="3.60.9.10">
    <property type="entry name" value="Aldehyde ferredoxin oxidoreductase, N-terminal domain"/>
    <property type="match status" value="1"/>
</dbReference>
<dbReference type="InterPro" id="IPR013983">
    <property type="entry name" value="Ald_Fedxn_OxRdtase_N"/>
</dbReference>
<dbReference type="PANTHER" id="PTHR30038">
    <property type="entry name" value="ALDEHYDE FERREDOXIN OXIDOREDUCTASE"/>
    <property type="match status" value="1"/>
</dbReference>
<dbReference type="Proteomes" id="UP000320679">
    <property type="component" value="Unassembled WGS sequence"/>
</dbReference>
<dbReference type="AlphaFoldDB" id="A0A523UT72"/>
<dbReference type="InterPro" id="IPR051919">
    <property type="entry name" value="W-dependent_AOR"/>
</dbReference>
<dbReference type="GO" id="GO:0016625">
    <property type="term" value="F:oxidoreductase activity, acting on the aldehyde or oxo group of donors, iron-sulfur protein as acceptor"/>
    <property type="evidence" value="ECO:0007669"/>
    <property type="project" value="InterPro"/>
</dbReference>
<accession>A0A523UT72</accession>
<dbReference type="PANTHER" id="PTHR30038:SF0">
    <property type="entry name" value="TUNGSTEN-CONTAINING ALDEHYDE FERREDOXIN OXIDOREDUCTASE"/>
    <property type="match status" value="1"/>
</dbReference>
<dbReference type="Pfam" id="PF02730">
    <property type="entry name" value="AFOR_N"/>
    <property type="match status" value="1"/>
</dbReference>
<organism evidence="2 3">
    <name type="scientific">Aerophobetes bacterium</name>
    <dbReference type="NCBI Taxonomy" id="2030807"/>
    <lineage>
        <taxon>Bacteria</taxon>
        <taxon>Candidatus Aerophobota</taxon>
    </lineage>
</organism>
<dbReference type="GO" id="GO:0051536">
    <property type="term" value="F:iron-sulfur cluster binding"/>
    <property type="evidence" value="ECO:0007669"/>
    <property type="project" value="InterPro"/>
</dbReference>
<dbReference type="InterPro" id="IPR036503">
    <property type="entry name" value="Ald_Fedxn_OxRdtase_N_sf"/>
</dbReference>
<comment type="caution">
    <text evidence="2">The sequence shown here is derived from an EMBL/GenBank/DDBJ whole genome shotgun (WGS) entry which is preliminary data.</text>
</comment>
<name>A0A523UT72_UNCAE</name>
<feature type="non-terminal residue" evidence="2">
    <location>
        <position position="75"/>
    </location>
</feature>